<reference evidence="6" key="2">
    <citation type="journal article" date="2020" name="Int. J. Syst. Evol. Microbiol.">
        <title>Genomic insights into a novel species Rhodoferax aquaticus sp. nov., isolated from freshwater.</title>
        <authorList>
            <person name="Li T."/>
            <person name="Zhuo Y."/>
            <person name="Jin C.Z."/>
            <person name="Wu X."/>
            <person name="Ko S.R."/>
            <person name="Jin F.J."/>
            <person name="Ahn C.Y."/>
            <person name="Oh H.M."/>
            <person name="Lee H.G."/>
            <person name="Jin L."/>
        </authorList>
    </citation>
    <scope>NUCLEOTIDE SEQUENCE [LARGE SCALE GENOMIC DNA]</scope>
    <source>
        <strain evidence="6">Gr-4</strain>
    </source>
</reference>
<feature type="compositionally biased region" description="Basic and acidic residues" evidence="3">
    <location>
        <begin position="90"/>
        <end position="102"/>
    </location>
</feature>
<dbReference type="InterPro" id="IPR024930">
    <property type="entry name" value="Skp_dom_sf"/>
</dbReference>
<protein>
    <submittedName>
        <fullName evidence="5">OmpH family outer membrane protein</fullName>
    </submittedName>
</protein>
<dbReference type="RefSeq" id="WP_142811116.1">
    <property type="nucleotide sequence ID" value="NZ_CP036282.1"/>
</dbReference>
<gene>
    <name evidence="5" type="ORF">EXZ61_09125</name>
</gene>
<accession>A0A515ENT6</accession>
<evidence type="ECO:0000313" key="5">
    <source>
        <dbReference type="EMBL" id="QDL54314.1"/>
    </source>
</evidence>
<keyword evidence="6" id="KW-1185">Reference proteome</keyword>
<evidence type="ECO:0000256" key="1">
    <source>
        <dbReference type="ARBA" id="ARBA00022729"/>
    </source>
</evidence>
<dbReference type="PANTHER" id="PTHR35089:SF1">
    <property type="entry name" value="CHAPERONE PROTEIN SKP"/>
    <property type="match status" value="1"/>
</dbReference>
<evidence type="ECO:0000256" key="2">
    <source>
        <dbReference type="PIRNR" id="PIRNR002094"/>
    </source>
</evidence>
<reference evidence="6" key="1">
    <citation type="submission" date="2019-02" db="EMBL/GenBank/DDBJ databases">
        <title>Complete genome sequence of Rhodoferax sp. Gr-4.</title>
        <authorList>
            <person name="Jin L."/>
        </authorList>
    </citation>
    <scope>NUCLEOTIDE SEQUENCE [LARGE SCALE GENOMIC DNA]</scope>
    <source>
        <strain evidence="6">Gr-4</strain>
    </source>
</reference>
<dbReference type="KEGG" id="rhg:EXZ61_09125"/>
<dbReference type="Proteomes" id="UP000317365">
    <property type="component" value="Chromosome"/>
</dbReference>
<dbReference type="GO" id="GO:0005829">
    <property type="term" value="C:cytosol"/>
    <property type="evidence" value="ECO:0007669"/>
    <property type="project" value="TreeGrafter"/>
</dbReference>
<dbReference type="Gene3D" id="3.30.910.20">
    <property type="entry name" value="Skp domain"/>
    <property type="match status" value="1"/>
</dbReference>
<name>A0A515ENT6_9BURK</name>
<sequence length="169" mass="19303">MTYFAKKCLVAMALSAAGLTAIAQDSRIAYVNTQRITTESAPAKTAQAKLEQEFSKRQKDLVDLQASLKALSDKFERDAPTLNETQRVGRQKEFADQNRDLQRKQREFQEDLNGRRNEELQQVLDKANKAVKQVADTEKYDLVIQEVVYSNTKHDITDRVLKILNTNVK</sequence>
<dbReference type="GO" id="GO:0051082">
    <property type="term" value="F:unfolded protein binding"/>
    <property type="evidence" value="ECO:0007669"/>
    <property type="project" value="InterPro"/>
</dbReference>
<evidence type="ECO:0000256" key="4">
    <source>
        <dbReference type="SAM" id="SignalP"/>
    </source>
</evidence>
<evidence type="ECO:0000256" key="3">
    <source>
        <dbReference type="SAM" id="MobiDB-lite"/>
    </source>
</evidence>
<feature type="chain" id="PRO_5021944905" evidence="4">
    <location>
        <begin position="24"/>
        <end position="169"/>
    </location>
</feature>
<feature type="signal peptide" evidence="4">
    <location>
        <begin position="1"/>
        <end position="23"/>
    </location>
</feature>
<dbReference type="SUPFAM" id="SSF111384">
    <property type="entry name" value="OmpH-like"/>
    <property type="match status" value="1"/>
</dbReference>
<comment type="similarity">
    <text evidence="2">Belongs to the skp family.</text>
</comment>
<keyword evidence="1 4" id="KW-0732">Signal</keyword>
<dbReference type="PIRSF" id="PIRSF002094">
    <property type="entry name" value="OMP26_Skp"/>
    <property type="match status" value="1"/>
</dbReference>
<feature type="region of interest" description="Disordered" evidence="3">
    <location>
        <begin position="80"/>
        <end position="102"/>
    </location>
</feature>
<dbReference type="AlphaFoldDB" id="A0A515ENT6"/>
<organism evidence="5 6">
    <name type="scientific">Rhodoferax aquaticus</name>
    <dbReference type="NCBI Taxonomy" id="2527691"/>
    <lineage>
        <taxon>Bacteria</taxon>
        <taxon>Pseudomonadati</taxon>
        <taxon>Pseudomonadota</taxon>
        <taxon>Betaproteobacteria</taxon>
        <taxon>Burkholderiales</taxon>
        <taxon>Comamonadaceae</taxon>
        <taxon>Rhodoferax</taxon>
    </lineage>
</organism>
<proteinExistence type="inferred from homology"/>
<dbReference type="PANTHER" id="PTHR35089">
    <property type="entry name" value="CHAPERONE PROTEIN SKP"/>
    <property type="match status" value="1"/>
</dbReference>
<dbReference type="GO" id="GO:0050821">
    <property type="term" value="P:protein stabilization"/>
    <property type="evidence" value="ECO:0007669"/>
    <property type="project" value="TreeGrafter"/>
</dbReference>
<dbReference type="InterPro" id="IPR005632">
    <property type="entry name" value="Chaperone_Skp"/>
</dbReference>
<dbReference type="SMART" id="SM00935">
    <property type="entry name" value="OmpH"/>
    <property type="match status" value="1"/>
</dbReference>
<dbReference type="Pfam" id="PF03938">
    <property type="entry name" value="OmpH"/>
    <property type="match status" value="1"/>
</dbReference>
<evidence type="ECO:0000313" key="6">
    <source>
        <dbReference type="Proteomes" id="UP000317365"/>
    </source>
</evidence>
<dbReference type="EMBL" id="CP036282">
    <property type="protein sequence ID" value="QDL54314.1"/>
    <property type="molecule type" value="Genomic_DNA"/>
</dbReference>